<evidence type="ECO:0000256" key="2">
    <source>
        <dbReference type="SAM" id="Phobius"/>
    </source>
</evidence>
<feature type="region of interest" description="Disordered" evidence="1">
    <location>
        <begin position="570"/>
        <end position="650"/>
    </location>
</feature>
<evidence type="ECO:0000313" key="3">
    <source>
        <dbReference type="Proteomes" id="UP000095280"/>
    </source>
</evidence>
<feature type="compositionally biased region" description="Polar residues" evidence="1">
    <location>
        <begin position="598"/>
        <end position="612"/>
    </location>
</feature>
<protein>
    <submittedName>
        <fullName evidence="4">Ig-like domain-containing protein</fullName>
    </submittedName>
</protein>
<accession>A0A1I8JQR8</accession>
<feature type="transmembrane region" description="Helical" evidence="2">
    <location>
        <begin position="12"/>
        <end position="35"/>
    </location>
</feature>
<dbReference type="Proteomes" id="UP000095280">
    <property type="component" value="Unplaced"/>
</dbReference>
<sequence>HGARRQRCQHQWIRCAAALYIGRLSFSVAVCVALHCTMSDLTASAPVALATKGGAAAAAGSAQKPNSDGHGGLLALCSGCLRGSTGEVKTCRYALYLARATAGFTLDWGPAVSLSQQWQRQRRSAPAREAITGTLRRLIFPRCCSTPCCAPSQIISSCVLTLDRRLTVQGGAARTWMTSDANKLAATKVQCRSMPAGKLSGCAAAGRLSEGDTPQKAAAEALGGRTGTLLVPGALPEPDDHRPSWPPETVSIVLLPLSVLCGGERVSSAPSGSANSRAMTRRRTGSPGGTLVCVRASGPKSEGSRGPYTTGVRSVETALRSQRLSARECWRGKEASLRQLPAPHEEEEECRRRSTGEVERSRLANCGAQNAGRGRKQAGQTADVRPASAKHDKPCCRFCSPDCRPRLQPPPTAAALASANFPLAAVQLRGCAPARSSPAACSTLGQTYWCKAVLRDLDDSETGEINWLPNFSEAGGLTCAAIQSNALAAERVRTAGPLSEGDTQRLRLGGRHGNLYFRGPRYLSLMTTAQLPPGRCPSCCWPSPCSGASGSSAPSGSANSRAMTSALTLAQSARTGGAGSVRASGPKSEVNRERPVQATESVVETASASNGWSARMLARQRSEPSALPPPMRRKRRWPRGSTGEWREAASPLWEPRTPARAGKQAAAAGCRLAAPKPTSRCCRFCSPGCRGRGCSSAHGQHGGRGQFQLGQDRHAVRWPPAEDL</sequence>
<name>A0A1I8JQR8_9PLAT</name>
<keyword evidence="2" id="KW-0812">Transmembrane</keyword>
<evidence type="ECO:0000313" key="4">
    <source>
        <dbReference type="WBParaSite" id="snap_masked-unitig_35738-processed-gene-0.0-mRNA-1"/>
    </source>
</evidence>
<proteinExistence type="predicted"/>
<keyword evidence="2" id="KW-0472">Membrane</keyword>
<reference evidence="4" key="1">
    <citation type="submission" date="2016-11" db="UniProtKB">
        <authorList>
            <consortium name="WormBaseParasite"/>
        </authorList>
    </citation>
    <scope>IDENTIFICATION</scope>
</reference>
<organism evidence="3 4">
    <name type="scientific">Macrostomum lignano</name>
    <dbReference type="NCBI Taxonomy" id="282301"/>
    <lineage>
        <taxon>Eukaryota</taxon>
        <taxon>Metazoa</taxon>
        <taxon>Spiralia</taxon>
        <taxon>Lophotrochozoa</taxon>
        <taxon>Platyhelminthes</taxon>
        <taxon>Rhabditophora</taxon>
        <taxon>Macrostomorpha</taxon>
        <taxon>Macrostomida</taxon>
        <taxon>Macrostomidae</taxon>
        <taxon>Macrostomum</taxon>
    </lineage>
</organism>
<evidence type="ECO:0000256" key="1">
    <source>
        <dbReference type="SAM" id="MobiDB-lite"/>
    </source>
</evidence>
<feature type="compositionally biased region" description="Polar residues" evidence="1">
    <location>
        <begin position="268"/>
        <end position="278"/>
    </location>
</feature>
<dbReference type="AlphaFoldDB" id="A0A1I8JQR8"/>
<keyword evidence="2" id="KW-1133">Transmembrane helix</keyword>
<keyword evidence="3" id="KW-1185">Reference proteome</keyword>
<feature type="region of interest" description="Disordered" evidence="1">
    <location>
        <begin position="361"/>
        <end position="386"/>
    </location>
</feature>
<feature type="region of interest" description="Disordered" evidence="1">
    <location>
        <begin position="266"/>
        <end position="312"/>
    </location>
</feature>
<dbReference type="WBParaSite" id="snap_masked-unitig_35738-processed-gene-0.0-mRNA-1">
    <property type="protein sequence ID" value="snap_masked-unitig_35738-processed-gene-0.0-mRNA-1"/>
    <property type="gene ID" value="snap_masked-unitig_35738-processed-gene-0.0"/>
</dbReference>